<dbReference type="eggNOG" id="ENOG502ZPJP">
    <property type="taxonomic scope" value="Bacteria"/>
</dbReference>
<reference evidence="2" key="1">
    <citation type="submission" date="2012-02" db="EMBL/GenBank/DDBJ databases">
        <title>The complete genome of Solitalea canadensis DSM 3403.</title>
        <authorList>
            <consortium name="US DOE Joint Genome Institute (JGI-PGF)"/>
            <person name="Lucas S."/>
            <person name="Copeland A."/>
            <person name="Lapidus A."/>
            <person name="Glavina del Rio T."/>
            <person name="Dalin E."/>
            <person name="Tice H."/>
            <person name="Bruce D."/>
            <person name="Goodwin L."/>
            <person name="Pitluck S."/>
            <person name="Peters L."/>
            <person name="Ovchinnikova G."/>
            <person name="Lu M."/>
            <person name="Kyrpides N."/>
            <person name="Mavromatis K."/>
            <person name="Ivanova N."/>
            <person name="Brettin T."/>
            <person name="Detter J.C."/>
            <person name="Han C."/>
            <person name="Larimer F."/>
            <person name="Land M."/>
            <person name="Hauser L."/>
            <person name="Markowitz V."/>
            <person name="Cheng J.-F."/>
            <person name="Hugenholtz P."/>
            <person name="Woyke T."/>
            <person name="Wu D."/>
            <person name="Spring S."/>
            <person name="Schroeder M."/>
            <person name="Kopitz M."/>
            <person name="Brambilla E."/>
            <person name="Klenk H.-P."/>
            <person name="Eisen J.A."/>
        </authorList>
    </citation>
    <scope>NUCLEOTIDE SEQUENCE</scope>
    <source>
        <strain evidence="2">DSM 3403</strain>
    </source>
</reference>
<dbReference type="STRING" id="929556.Solca_3350"/>
<dbReference type="Proteomes" id="UP000007590">
    <property type="component" value="Chromosome"/>
</dbReference>
<feature type="signal peptide" evidence="1">
    <location>
        <begin position="1"/>
        <end position="19"/>
    </location>
</feature>
<protein>
    <recommendedName>
        <fullName evidence="4">DUF4440 domain-containing protein</fullName>
    </recommendedName>
</protein>
<dbReference type="SUPFAM" id="SSF54427">
    <property type="entry name" value="NTF2-like"/>
    <property type="match status" value="1"/>
</dbReference>
<sequence>MKRLIFILLIIFCSNTIFAQSKEEKLDKTIKSLYASISGGAGQVRDTTLIRTLFIADGRLCPIGVKDGKIVNRVLSVSQYLSGLVKLTKDKGFFEKEIFRKTDIFGNMAQVLSTYQSFHNADDREPFQRGINSFQLMYDGVDWKIMNITWNAESSENPIPNKYLE</sequence>
<keyword evidence="1" id="KW-0732">Signal</keyword>
<evidence type="ECO:0000313" key="3">
    <source>
        <dbReference type="Proteomes" id="UP000007590"/>
    </source>
</evidence>
<evidence type="ECO:0000313" key="2">
    <source>
        <dbReference type="EMBL" id="AFD08357.1"/>
    </source>
</evidence>
<dbReference type="KEGG" id="scn:Solca_3350"/>
<dbReference type="AlphaFoldDB" id="H8KX28"/>
<keyword evidence="3" id="KW-1185">Reference proteome</keyword>
<dbReference type="HOGENOM" id="CLU_115824_0_0_10"/>
<feature type="chain" id="PRO_5003613988" description="DUF4440 domain-containing protein" evidence="1">
    <location>
        <begin position="20"/>
        <end position="165"/>
    </location>
</feature>
<dbReference type="RefSeq" id="WP_014681580.1">
    <property type="nucleotide sequence ID" value="NC_017770.1"/>
</dbReference>
<organism evidence="2 3">
    <name type="scientific">Solitalea canadensis (strain ATCC 29591 / DSM 3403 / JCM 21819 / LMG 8368 / NBRC 15130 / NCIMB 12057 / USAM 9D)</name>
    <name type="common">Flexibacter canadensis</name>
    <dbReference type="NCBI Taxonomy" id="929556"/>
    <lineage>
        <taxon>Bacteria</taxon>
        <taxon>Pseudomonadati</taxon>
        <taxon>Bacteroidota</taxon>
        <taxon>Sphingobacteriia</taxon>
        <taxon>Sphingobacteriales</taxon>
        <taxon>Sphingobacteriaceae</taxon>
        <taxon>Solitalea</taxon>
    </lineage>
</organism>
<gene>
    <name evidence="2" type="ordered locus">Solca_3350</name>
</gene>
<dbReference type="Gene3D" id="3.10.450.50">
    <property type="match status" value="1"/>
</dbReference>
<evidence type="ECO:0000256" key="1">
    <source>
        <dbReference type="SAM" id="SignalP"/>
    </source>
</evidence>
<name>H8KX28_SOLCM</name>
<accession>H8KX28</accession>
<dbReference type="InterPro" id="IPR032710">
    <property type="entry name" value="NTF2-like_dom_sf"/>
</dbReference>
<dbReference type="EMBL" id="CP003349">
    <property type="protein sequence ID" value="AFD08357.1"/>
    <property type="molecule type" value="Genomic_DNA"/>
</dbReference>
<proteinExistence type="predicted"/>
<evidence type="ECO:0008006" key="4">
    <source>
        <dbReference type="Google" id="ProtNLM"/>
    </source>
</evidence>
<dbReference type="OrthoDB" id="8754772at2"/>